<dbReference type="FunFam" id="1.25.40.570:FF:000016">
    <property type="entry name" value="26S proteasome regulatory subunit"/>
    <property type="match status" value="1"/>
</dbReference>
<evidence type="ECO:0000259" key="4">
    <source>
        <dbReference type="PROSITE" id="PS50250"/>
    </source>
</evidence>
<evidence type="ECO:0000313" key="6">
    <source>
        <dbReference type="WBParaSite" id="ACAC_0001347801-mRNA-1"/>
    </source>
</evidence>
<reference evidence="6" key="2">
    <citation type="submission" date="2017-02" db="UniProtKB">
        <authorList>
            <consortium name="WormBaseParasite"/>
        </authorList>
    </citation>
    <scope>IDENTIFICATION</scope>
</reference>
<comment type="similarity">
    <text evidence="1">Belongs to the proteasome subunit S9 family.</text>
</comment>
<dbReference type="GO" id="GO:0000502">
    <property type="term" value="C:proteasome complex"/>
    <property type="evidence" value="ECO:0007669"/>
    <property type="project" value="UniProtKB-KW"/>
</dbReference>
<reference evidence="5" key="1">
    <citation type="submission" date="2012-09" db="EMBL/GenBank/DDBJ databases">
        <authorList>
            <person name="Martin A.A."/>
        </authorList>
    </citation>
    <scope>NUCLEOTIDE SEQUENCE</scope>
</reference>
<sequence length="453" mass="51105">MGSRSLRVLLVKTPASNDADIKKKEESIMELGSILVRNKQTQELRRMIEETRPFLASLGIAKAAKLLRNLVDLFLMIDDQDGDIKIELVRECIQWAIDHNRTFLRQALEARLIRLFNDLRRYPQALSFATNLIVELKKLDDKDVLMEVKLEESKAFYHLRNIEKARASLTAARTIANSMYVPPKMQASAALDLQSGILYAANETDFLTALSYFYEAFRGYDFAEEEKLALLSLKYMLLCKIMMDVPDDVDKLLLSKLVSKYSGSDLEAVRAIAAAVKARSLADFNAAFDAYPQELQNDPVVREHFNFLSERMLEKDLNRIIQPYSCVEIDHIAACVGMDRVKVEKKLAQMILDKKLSGSLNQEDGTLTIHTPSPPDDIYEIALDTINAMDGVEKKLAQMILDKKLSGSLNQEDGTLTIHAPSPPDDIYEIALDTINAMDGVVDALSVRARKLW</sequence>
<evidence type="ECO:0000256" key="3">
    <source>
        <dbReference type="ARBA" id="ARBA00062507"/>
    </source>
</evidence>
<feature type="domain" description="PCI" evidence="4">
    <location>
        <begin position="202"/>
        <end position="374"/>
    </location>
</feature>
<dbReference type="Pfam" id="PF01399">
    <property type="entry name" value="PCI"/>
    <property type="match status" value="2"/>
</dbReference>
<dbReference type="InterPro" id="IPR040773">
    <property type="entry name" value="Rpn6_N"/>
</dbReference>
<dbReference type="Gene3D" id="1.25.40.570">
    <property type="match status" value="2"/>
</dbReference>
<comment type="subunit">
    <text evidence="3">Component of the lid subcomplex of the 19S proteasome regulatory particle complex (also named PA700 complex). The 26S proteasome consists of a 20S proteasome core and two 19S regulatory subunits.</text>
</comment>
<dbReference type="InterPro" id="IPR040780">
    <property type="entry name" value="Rpn6_C_helix"/>
</dbReference>
<name>A0A0K0DNY9_ANGCA</name>
<evidence type="ECO:0000313" key="5">
    <source>
        <dbReference type="Proteomes" id="UP000035642"/>
    </source>
</evidence>
<evidence type="ECO:0000256" key="1">
    <source>
        <dbReference type="ARBA" id="ARBA00007454"/>
    </source>
</evidence>
<dbReference type="InterPro" id="IPR036390">
    <property type="entry name" value="WH_DNA-bd_sf"/>
</dbReference>
<dbReference type="SMART" id="SM00753">
    <property type="entry name" value="PAM"/>
    <property type="match status" value="1"/>
</dbReference>
<dbReference type="SMART" id="SM00088">
    <property type="entry name" value="PINT"/>
    <property type="match status" value="1"/>
</dbReference>
<dbReference type="STRING" id="6313.A0A0K0DNY9"/>
<dbReference type="InterPro" id="IPR050871">
    <property type="entry name" value="26S_Proteasome/COP9_Components"/>
</dbReference>
<keyword evidence="2" id="KW-0647">Proteasome</keyword>
<dbReference type="AlphaFoldDB" id="A0A0K0DNY9"/>
<organism evidence="5 6">
    <name type="scientific">Angiostrongylus cantonensis</name>
    <name type="common">Rat lungworm</name>
    <dbReference type="NCBI Taxonomy" id="6313"/>
    <lineage>
        <taxon>Eukaryota</taxon>
        <taxon>Metazoa</taxon>
        <taxon>Ecdysozoa</taxon>
        <taxon>Nematoda</taxon>
        <taxon>Chromadorea</taxon>
        <taxon>Rhabditida</taxon>
        <taxon>Rhabditina</taxon>
        <taxon>Rhabditomorpha</taxon>
        <taxon>Strongyloidea</taxon>
        <taxon>Metastrongylidae</taxon>
        <taxon>Angiostrongylus</taxon>
    </lineage>
</organism>
<proteinExistence type="inferred from homology"/>
<dbReference type="SUPFAM" id="SSF46785">
    <property type="entry name" value="Winged helix' DNA-binding domain"/>
    <property type="match status" value="1"/>
</dbReference>
<dbReference type="InterPro" id="IPR000717">
    <property type="entry name" value="PCI_dom"/>
</dbReference>
<dbReference type="Proteomes" id="UP000035642">
    <property type="component" value="Unassembled WGS sequence"/>
</dbReference>
<dbReference type="WBParaSite" id="ACAC_0001347801-mRNA-1">
    <property type="protein sequence ID" value="ACAC_0001347801-mRNA-1"/>
    <property type="gene ID" value="ACAC_0001347801"/>
</dbReference>
<dbReference type="Pfam" id="PF18503">
    <property type="entry name" value="RPN6_C_helix"/>
    <property type="match status" value="1"/>
</dbReference>
<dbReference type="PANTHER" id="PTHR10678">
    <property type="entry name" value="26S PROTEASOME NON-ATPASE REGULATORY SUBUNIT 11/COP9 SIGNALOSOME COMPLEX SUBUNIT 2"/>
    <property type="match status" value="1"/>
</dbReference>
<accession>A0A0K0DNY9</accession>
<keyword evidence="5" id="KW-1185">Reference proteome</keyword>
<protein>
    <submittedName>
        <fullName evidence="6">PCI domain-containing protein</fullName>
    </submittedName>
</protein>
<evidence type="ECO:0000256" key="2">
    <source>
        <dbReference type="ARBA" id="ARBA00022942"/>
    </source>
</evidence>
<dbReference type="PROSITE" id="PS50250">
    <property type="entry name" value="PCI"/>
    <property type="match status" value="1"/>
</dbReference>
<dbReference type="Pfam" id="PF18055">
    <property type="entry name" value="RPN6_N"/>
    <property type="match status" value="1"/>
</dbReference>